<feature type="chain" id="PRO_5045313939" evidence="1">
    <location>
        <begin position="20"/>
        <end position="223"/>
    </location>
</feature>
<dbReference type="Proteomes" id="UP000694941">
    <property type="component" value="Unplaced"/>
</dbReference>
<proteinExistence type="predicted"/>
<reference evidence="3" key="1">
    <citation type="submission" date="2025-08" db="UniProtKB">
        <authorList>
            <consortium name="RefSeq"/>
        </authorList>
    </citation>
    <scope>IDENTIFICATION</scope>
    <source>
        <tissue evidence="3">Muscle</tissue>
    </source>
</reference>
<dbReference type="RefSeq" id="XP_022251706.1">
    <property type="nucleotide sequence ID" value="XM_022395998.1"/>
</dbReference>
<organism evidence="2 3">
    <name type="scientific">Limulus polyphemus</name>
    <name type="common">Atlantic horseshoe crab</name>
    <dbReference type="NCBI Taxonomy" id="6850"/>
    <lineage>
        <taxon>Eukaryota</taxon>
        <taxon>Metazoa</taxon>
        <taxon>Ecdysozoa</taxon>
        <taxon>Arthropoda</taxon>
        <taxon>Chelicerata</taxon>
        <taxon>Merostomata</taxon>
        <taxon>Xiphosura</taxon>
        <taxon>Limulidae</taxon>
        <taxon>Limulus</taxon>
    </lineage>
</organism>
<dbReference type="GeneID" id="111087849"/>
<sequence>MWKLLLVLSISCTCSLTKGVIEESFVRTSRATDGTTVQTMSDGKVIVTAIVNQKGELIDCNVLRENATAAKELFKEAVNAERNEKTEFKMVEFDVRKLGRICRKFKRDMLLKRPTELTEEDKKIRDRISLDKAVDGFTHKNRFFNHLPWPVPGCDCVNVFQECLKQEGSEEAVHFSQRLLKSLAHSCVRWEVKDDCIEYSKWLDRCTRWEKRNTPVISKVFVQ</sequence>
<feature type="signal peptide" evidence="1">
    <location>
        <begin position="1"/>
        <end position="19"/>
    </location>
</feature>
<evidence type="ECO:0000256" key="1">
    <source>
        <dbReference type="SAM" id="SignalP"/>
    </source>
</evidence>
<keyword evidence="2" id="KW-1185">Reference proteome</keyword>
<dbReference type="InterPro" id="IPR036444">
    <property type="entry name" value="PLipase_A2_dom_sf"/>
</dbReference>
<protein>
    <submittedName>
        <fullName evidence="3">Uncharacterized protein LOC111087849</fullName>
    </submittedName>
</protein>
<evidence type="ECO:0000313" key="3">
    <source>
        <dbReference type="RefSeq" id="XP_022251706.1"/>
    </source>
</evidence>
<evidence type="ECO:0000313" key="2">
    <source>
        <dbReference type="Proteomes" id="UP000694941"/>
    </source>
</evidence>
<name>A0ABM1T750_LIMPO</name>
<dbReference type="Gene3D" id="1.20.90.10">
    <property type="entry name" value="Phospholipase A2 domain"/>
    <property type="match status" value="1"/>
</dbReference>
<gene>
    <name evidence="3" type="primary">LOC111087849</name>
</gene>
<accession>A0ABM1T750</accession>
<keyword evidence="1" id="KW-0732">Signal</keyword>